<protein>
    <submittedName>
        <fullName evidence="1">Uncharacterized protein</fullName>
    </submittedName>
</protein>
<proteinExistence type="predicted"/>
<name>A0ABV0SMC6_9TELE</name>
<keyword evidence="2" id="KW-1185">Reference proteome</keyword>
<accession>A0ABV0SMC6</accession>
<organism evidence="1 2">
    <name type="scientific">Ilyodon furcidens</name>
    <name type="common">goldbreast splitfin</name>
    <dbReference type="NCBI Taxonomy" id="33524"/>
    <lineage>
        <taxon>Eukaryota</taxon>
        <taxon>Metazoa</taxon>
        <taxon>Chordata</taxon>
        <taxon>Craniata</taxon>
        <taxon>Vertebrata</taxon>
        <taxon>Euteleostomi</taxon>
        <taxon>Actinopterygii</taxon>
        <taxon>Neopterygii</taxon>
        <taxon>Teleostei</taxon>
        <taxon>Neoteleostei</taxon>
        <taxon>Acanthomorphata</taxon>
        <taxon>Ovalentaria</taxon>
        <taxon>Atherinomorphae</taxon>
        <taxon>Cyprinodontiformes</taxon>
        <taxon>Goodeidae</taxon>
        <taxon>Ilyodon</taxon>
    </lineage>
</organism>
<sequence length="149" mass="16724">MTVNSHLVSKNAKRQQLSIAALILVKLTWSFNYVDSFGGSDAVTMEEDYSVGCLHDTYLHLFLDQALFACIGFISFVDFLCNEPRLVRIAPSRDLHAYCDITCQMSTPMGFPIAPTGRSLQHTQKQQSSSDVIQEFGESFLTCYRVITL</sequence>
<reference evidence="1 2" key="1">
    <citation type="submission" date="2021-06" db="EMBL/GenBank/DDBJ databases">
        <authorList>
            <person name="Palmer J.M."/>
        </authorList>
    </citation>
    <scope>NUCLEOTIDE SEQUENCE [LARGE SCALE GENOMIC DNA]</scope>
    <source>
        <strain evidence="2">if_2019</strain>
        <tissue evidence="1">Muscle</tissue>
    </source>
</reference>
<evidence type="ECO:0000313" key="2">
    <source>
        <dbReference type="Proteomes" id="UP001482620"/>
    </source>
</evidence>
<evidence type="ECO:0000313" key="1">
    <source>
        <dbReference type="EMBL" id="MEQ2220567.1"/>
    </source>
</evidence>
<dbReference type="Proteomes" id="UP001482620">
    <property type="component" value="Unassembled WGS sequence"/>
</dbReference>
<dbReference type="EMBL" id="JAHRIQ010000418">
    <property type="protein sequence ID" value="MEQ2220567.1"/>
    <property type="molecule type" value="Genomic_DNA"/>
</dbReference>
<comment type="caution">
    <text evidence="1">The sequence shown here is derived from an EMBL/GenBank/DDBJ whole genome shotgun (WGS) entry which is preliminary data.</text>
</comment>
<gene>
    <name evidence="1" type="ORF">ILYODFUR_006713</name>
</gene>